<dbReference type="InterPro" id="IPR008906">
    <property type="entry name" value="HATC_C_dom"/>
</dbReference>
<reference evidence="5" key="2">
    <citation type="submission" date="2025-08" db="UniProtKB">
        <authorList>
            <consortium name="RefSeq"/>
        </authorList>
    </citation>
    <scope>IDENTIFICATION</scope>
    <source>
        <tissue evidence="5">Etiolated seedlings</tissue>
    </source>
</reference>
<dbReference type="STRING" id="3827.A0A1S3ECY1"/>
<feature type="domain" description="DUF659" evidence="2">
    <location>
        <begin position="4"/>
        <end position="81"/>
    </location>
</feature>
<evidence type="ECO:0000256" key="1">
    <source>
        <dbReference type="SAM" id="MobiDB-lite"/>
    </source>
</evidence>
<dbReference type="InterPro" id="IPR012337">
    <property type="entry name" value="RNaseH-like_sf"/>
</dbReference>
<dbReference type="Pfam" id="PF05699">
    <property type="entry name" value="Dimer_Tnp_hAT"/>
    <property type="match status" value="1"/>
</dbReference>
<name>A0A1S3ECY1_CICAR</name>
<protein>
    <submittedName>
        <fullName evidence="5">Uncharacterized protein LOC101497564</fullName>
    </submittedName>
</protein>
<keyword evidence="4" id="KW-1185">Reference proteome</keyword>
<feature type="domain" description="HAT C-terminal dimerisation" evidence="3">
    <location>
        <begin position="254"/>
        <end position="320"/>
    </location>
</feature>
<dbReference type="Proteomes" id="UP000087171">
    <property type="component" value="Chromosome Ca7"/>
</dbReference>
<gene>
    <name evidence="5" type="primary">LOC101497564</name>
</gene>
<dbReference type="RefSeq" id="XP_012573697.1">
    <property type="nucleotide sequence ID" value="XM_012718243.1"/>
</dbReference>
<feature type="compositionally biased region" description="Acidic residues" evidence="1">
    <location>
        <begin position="399"/>
        <end position="433"/>
    </location>
</feature>
<sequence length="433" mass="49677">MERTQYGCFIMLDAWTDRKARTLINFLVNTPGGTMFIRSVDGSSFMKTELEIFELLDTFVQEIGVENVVQVVTDNGSNYVSPDIGKLPIVKRDIGRGQFLVGFIYNHTITLNLMRKFTQKAESDVIFSLKAIGSLVHVLRLVDNEKKPAMGYIYEAMDRGRSLLQQRSMEMKVKYSEIYSIIDNRLECQLHRPLHAAGHFLNPHHFYSDPNVGKDLEVIYGRYACIMKLSKDLDDNDEAHGMFGIPSAIRMRSIVSPTEWWTMYGNHVPHLQVVAIKILSLTCSFSGCERNWSTFEQIHSKKRNKLEHPRLYDLVFVKYNQALRDRFDKKDLTDPILLNNIDGCCDWLEKKLDENDVFADDLVLGEDGLTWELVGEAAGVNESSRLTRHQSRLTATMDTGDEEVEEEEFESSDEQDNVDVVEITSEDEEENFA</sequence>
<evidence type="ECO:0000313" key="5">
    <source>
        <dbReference type="RefSeq" id="XP_012573697.1"/>
    </source>
</evidence>
<dbReference type="SUPFAM" id="SSF53098">
    <property type="entry name" value="Ribonuclease H-like"/>
    <property type="match status" value="1"/>
</dbReference>
<accession>A0A1S3ECY1</accession>
<dbReference type="PANTHER" id="PTHR32166">
    <property type="entry name" value="OSJNBA0013A04.12 PROTEIN"/>
    <property type="match status" value="1"/>
</dbReference>
<dbReference type="GeneID" id="101497564"/>
<evidence type="ECO:0000313" key="4">
    <source>
        <dbReference type="Proteomes" id="UP000087171"/>
    </source>
</evidence>
<dbReference type="PaxDb" id="3827-XP_004509290.1"/>
<dbReference type="PANTHER" id="PTHR32166:SF74">
    <property type="entry name" value="OS05G0256350 PROTEIN"/>
    <property type="match status" value="1"/>
</dbReference>
<dbReference type="AlphaFoldDB" id="A0A1S3ECY1"/>
<evidence type="ECO:0000259" key="2">
    <source>
        <dbReference type="Pfam" id="PF04937"/>
    </source>
</evidence>
<proteinExistence type="predicted"/>
<organism evidence="4 5">
    <name type="scientific">Cicer arietinum</name>
    <name type="common">Chickpea</name>
    <name type="synonym">Garbanzo</name>
    <dbReference type="NCBI Taxonomy" id="3827"/>
    <lineage>
        <taxon>Eukaryota</taxon>
        <taxon>Viridiplantae</taxon>
        <taxon>Streptophyta</taxon>
        <taxon>Embryophyta</taxon>
        <taxon>Tracheophyta</taxon>
        <taxon>Spermatophyta</taxon>
        <taxon>Magnoliopsida</taxon>
        <taxon>eudicotyledons</taxon>
        <taxon>Gunneridae</taxon>
        <taxon>Pentapetalae</taxon>
        <taxon>rosids</taxon>
        <taxon>fabids</taxon>
        <taxon>Fabales</taxon>
        <taxon>Fabaceae</taxon>
        <taxon>Papilionoideae</taxon>
        <taxon>50 kb inversion clade</taxon>
        <taxon>NPAAA clade</taxon>
        <taxon>Hologalegina</taxon>
        <taxon>IRL clade</taxon>
        <taxon>Cicereae</taxon>
        <taxon>Cicer</taxon>
    </lineage>
</organism>
<dbReference type="Pfam" id="PF04937">
    <property type="entry name" value="DUF659"/>
    <property type="match status" value="1"/>
</dbReference>
<dbReference type="KEGG" id="cam:101497564"/>
<dbReference type="InterPro" id="IPR007021">
    <property type="entry name" value="DUF659"/>
</dbReference>
<evidence type="ECO:0000259" key="3">
    <source>
        <dbReference type="Pfam" id="PF05699"/>
    </source>
</evidence>
<reference evidence="4" key="1">
    <citation type="journal article" date="2013" name="Nat. Biotechnol.">
        <title>Draft genome sequence of chickpea (Cicer arietinum) provides a resource for trait improvement.</title>
        <authorList>
            <person name="Varshney R.K."/>
            <person name="Song C."/>
            <person name="Saxena R.K."/>
            <person name="Azam S."/>
            <person name="Yu S."/>
            <person name="Sharpe A.G."/>
            <person name="Cannon S."/>
            <person name="Baek J."/>
            <person name="Rosen B.D."/>
            <person name="Tar'an B."/>
            <person name="Millan T."/>
            <person name="Zhang X."/>
            <person name="Ramsay L.D."/>
            <person name="Iwata A."/>
            <person name="Wang Y."/>
            <person name="Nelson W."/>
            <person name="Farmer A.D."/>
            <person name="Gaur P.M."/>
            <person name="Soderlund C."/>
            <person name="Penmetsa R.V."/>
            <person name="Xu C."/>
            <person name="Bharti A.K."/>
            <person name="He W."/>
            <person name="Winter P."/>
            <person name="Zhao S."/>
            <person name="Hane J.K."/>
            <person name="Carrasquilla-Garcia N."/>
            <person name="Condie J.A."/>
            <person name="Upadhyaya H.D."/>
            <person name="Luo M.C."/>
            <person name="Thudi M."/>
            <person name="Gowda C.L."/>
            <person name="Singh N.P."/>
            <person name="Lichtenzveig J."/>
            <person name="Gali K.K."/>
            <person name="Rubio J."/>
            <person name="Nadarajan N."/>
            <person name="Dolezel J."/>
            <person name="Bansal K.C."/>
            <person name="Xu X."/>
            <person name="Edwards D."/>
            <person name="Zhang G."/>
            <person name="Kahl G."/>
            <person name="Gil J."/>
            <person name="Singh K.B."/>
            <person name="Datta S.K."/>
            <person name="Jackson S.A."/>
            <person name="Wang J."/>
            <person name="Cook D.R."/>
        </authorList>
    </citation>
    <scope>NUCLEOTIDE SEQUENCE [LARGE SCALE GENOMIC DNA]</scope>
    <source>
        <strain evidence="4">cv. CDC Frontier</strain>
    </source>
</reference>
<feature type="region of interest" description="Disordered" evidence="1">
    <location>
        <begin position="394"/>
        <end position="433"/>
    </location>
</feature>
<dbReference type="GO" id="GO:0046983">
    <property type="term" value="F:protein dimerization activity"/>
    <property type="evidence" value="ECO:0007669"/>
    <property type="project" value="InterPro"/>
</dbReference>
<dbReference type="OrthoDB" id="2442898at2759"/>